<organism evidence="1 2">
    <name type="scientific">Pleurotus cornucopiae</name>
    <name type="common">Cornucopia mushroom</name>
    <dbReference type="NCBI Taxonomy" id="5321"/>
    <lineage>
        <taxon>Eukaryota</taxon>
        <taxon>Fungi</taxon>
        <taxon>Dikarya</taxon>
        <taxon>Basidiomycota</taxon>
        <taxon>Agaricomycotina</taxon>
        <taxon>Agaricomycetes</taxon>
        <taxon>Agaricomycetidae</taxon>
        <taxon>Agaricales</taxon>
        <taxon>Pleurotineae</taxon>
        <taxon>Pleurotaceae</taxon>
        <taxon>Pleurotus</taxon>
    </lineage>
</organism>
<evidence type="ECO:0000313" key="2">
    <source>
        <dbReference type="Proteomes" id="UP000824881"/>
    </source>
</evidence>
<proteinExistence type="predicted"/>
<accession>A0ACB7IIP4</accession>
<reference evidence="1 2" key="1">
    <citation type="journal article" date="2021" name="Appl. Environ. Microbiol.">
        <title>Genetic linkage and physical mapping for an oyster mushroom Pleurotus cornucopiae and QTL analysis for the trait cap color.</title>
        <authorList>
            <person name="Zhang Y."/>
            <person name="Gao W."/>
            <person name="Sonnenberg A."/>
            <person name="Chen Q."/>
            <person name="Zhang J."/>
            <person name="Huang C."/>
        </authorList>
    </citation>
    <scope>NUCLEOTIDE SEQUENCE [LARGE SCALE GENOMIC DNA]</scope>
    <source>
        <strain evidence="1">CCMSSC00406</strain>
    </source>
</reference>
<protein>
    <submittedName>
        <fullName evidence="1">Uncharacterized protein</fullName>
    </submittedName>
</protein>
<dbReference type="EMBL" id="WQMT02000011">
    <property type="protein sequence ID" value="KAG9217599.1"/>
    <property type="molecule type" value="Genomic_DNA"/>
</dbReference>
<name>A0ACB7IIP4_PLECO</name>
<evidence type="ECO:0000313" key="1">
    <source>
        <dbReference type="EMBL" id="KAG9217599.1"/>
    </source>
</evidence>
<sequence>MRMSLRQKFYSISHDSSTSVNTFIEAVLSITRQLRAINHAPSDEEIMDKILVSLDPTFASIRAVLCLRTPAPSLSEVQNALVEFETQLGSAAAAKAGGYEVLYAGRSSSKANDKGNFDWTNTQRKDSVCWRCGRAKHTAQYCVADMPEDIKRKVLSRSRDQHANIATPSPPVHDPITNDPSALFMLHTDIKSRSLGRRTRPGSVRSLLRRLHLAASAFLEDFWIELCINFVFEPAFRTVKPWERFLYLAHPITFVRALANPPLTIFKFITPCSSFFERALGANYGAERSAIVYRSYETHDVLE</sequence>
<gene>
    <name evidence="1" type="ORF">CCMSSC00406_0010116</name>
</gene>
<comment type="caution">
    <text evidence="1">The sequence shown here is derived from an EMBL/GenBank/DDBJ whole genome shotgun (WGS) entry which is preliminary data.</text>
</comment>
<dbReference type="Proteomes" id="UP000824881">
    <property type="component" value="Unassembled WGS sequence"/>
</dbReference>
<keyword evidence="2" id="KW-1185">Reference proteome</keyword>